<proteinExistence type="predicted"/>
<dbReference type="AlphaFoldDB" id="A0AAD5V5I9"/>
<organism evidence="1 2">
    <name type="scientific">Meripilus lineatus</name>
    <dbReference type="NCBI Taxonomy" id="2056292"/>
    <lineage>
        <taxon>Eukaryota</taxon>
        <taxon>Fungi</taxon>
        <taxon>Dikarya</taxon>
        <taxon>Basidiomycota</taxon>
        <taxon>Agaricomycotina</taxon>
        <taxon>Agaricomycetes</taxon>
        <taxon>Polyporales</taxon>
        <taxon>Meripilaceae</taxon>
        <taxon>Meripilus</taxon>
    </lineage>
</organism>
<reference evidence="1" key="1">
    <citation type="submission" date="2022-07" db="EMBL/GenBank/DDBJ databases">
        <title>Genome Sequence of Physisporinus lineatus.</title>
        <authorList>
            <person name="Buettner E."/>
        </authorList>
    </citation>
    <scope>NUCLEOTIDE SEQUENCE</scope>
    <source>
        <strain evidence="1">VT162</strain>
    </source>
</reference>
<accession>A0AAD5V5I9</accession>
<comment type="caution">
    <text evidence="1">The sequence shown here is derived from an EMBL/GenBank/DDBJ whole genome shotgun (WGS) entry which is preliminary data.</text>
</comment>
<name>A0AAD5V5I9_9APHY</name>
<protein>
    <submittedName>
        <fullName evidence="1">Uncharacterized protein</fullName>
    </submittedName>
</protein>
<evidence type="ECO:0000313" key="2">
    <source>
        <dbReference type="Proteomes" id="UP001212997"/>
    </source>
</evidence>
<keyword evidence="2" id="KW-1185">Reference proteome</keyword>
<dbReference type="Proteomes" id="UP001212997">
    <property type="component" value="Unassembled WGS sequence"/>
</dbReference>
<gene>
    <name evidence="1" type="ORF">NLI96_g5028</name>
</gene>
<evidence type="ECO:0000313" key="1">
    <source>
        <dbReference type="EMBL" id="KAJ3485364.1"/>
    </source>
</evidence>
<sequence>MAGDLILHFVYPAPTALNDLRTVTIKQVPAEGGDEIELYKFSHPVTGTGVGVTTFQRQNFAVPRWETAGQIEWVNNYNGYIYFGVERVAMRDVRRQKKSTSTSRRFKAGGNEFKWKIINEGEDLICVSARGKTVALWTQSTQILKVVERVENVLDRQAVSSIRPL</sequence>
<dbReference type="EMBL" id="JANAWD010000156">
    <property type="protein sequence ID" value="KAJ3485364.1"/>
    <property type="molecule type" value="Genomic_DNA"/>
</dbReference>